<sequence>MKEDRCLIREALPEDARRIEELYRLLLQGNTDIEVHPGRIRQIFSNPDSFLYVYEENRLIAGTVHLHFCMDALSGARPFAVVERVIVAPEMRGRGIGAALMRHAEKAAAARNALKIMLSSAARREEAHRFYASLGYDGEGSKLFKKYL</sequence>
<feature type="domain" description="N-acetyltransferase" evidence="3">
    <location>
        <begin position="6"/>
        <end position="148"/>
    </location>
</feature>
<evidence type="ECO:0000313" key="4">
    <source>
        <dbReference type="EMBL" id="AHV97354.1"/>
    </source>
</evidence>
<protein>
    <submittedName>
        <fullName evidence="4">GCN5-like N-acetyltransferase</fullName>
    </submittedName>
</protein>
<dbReference type="HOGENOM" id="CLU_013985_34_9_9"/>
<dbReference type="PROSITE" id="PS51186">
    <property type="entry name" value="GNAT"/>
    <property type="match status" value="1"/>
</dbReference>
<dbReference type="STRING" id="1268072.PSAB_12150"/>
<gene>
    <name evidence="4" type="ORF">PSAB_12150</name>
</gene>
<dbReference type="EMBL" id="CP004078">
    <property type="protein sequence ID" value="AHV97354.1"/>
    <property type="molecule type" value="Genomic_DNA"/>
</dbReference>
<dbReference type="CDD" id="cd04301">
    <property type="entry name" value="NAT_SF"/>
    <property type="match status" value="1"/>
</dbReference>
<organism evidence="4 5">
    <name type="scientific">Paenibacillus sabinae T27</name>
    <dbReference type="NCBI Taxonomy" id="1268072"/>
    <lineage>
        <taxon>Bacteria</taxon>
        <taxon>Bacillati</taxon>
        <taxon>Bacillota</taxon>
        <taxon>Bacilli</taxon>
        <taxon>Bacillales</taxon>
        <taxon>Paenibacillaceae</taxon>
        <taxon>Paenibacillus</taxon>
    </lineage>
</organism>
<dbReference type="Pfam" id="PF00583">
    <property type="entry name" value="Acetyltransf_1"/>
    <property type="match status" value="1"/>
</dbReference>
<dbReference type="AlphaFoldDB" id="X5A0I3"/>
<dbReference type="Gene3D" id="3.40.630.30">
    <property type="match status" value="1"/>
</dbReference>
<dbReference type="InterPro" id="IPR016181">
    <property type="entry name" value="Acyl_CoA_acyltransferase"/>
</dbReference>
<dbReference type="SUPFAM" id="SSF55729">
    <property type="entry name" value="Acyl-CoA N-acyltransferases (Nat)"/>
    <property type="match status" value="1"/>
</dbReference>
<evidence type="ECO:0000259" key="3">
    <source>
        <dbReference type="PROSITE" id="PS51186"/>
    </source>
</evidence>
<keyword evidence="1 4" id="KW-0808">Transferase</keyword>
<keyword evidence="2" id="KW-0012">Acyltransferase</keyword>
<dbReference type="RefSeq" id="WP_226991704.1">
    <property type="nucleotide sequence ID" value="NZ_CP004078.1"/>
</dbReference>
<accession>X5A0I3</accession>
<dbReference type="PATRIC" id="fig|1268072.3.peg.2527"/>
<dbReference type="InterPro" id="IPR000182">
    <property type="entry name" value="GNAT_dom"/>
</dbReference>
<dbReference type="KEGG" id="psab:PSAB_12150"/>
<evidence type="ECO:0000256" key="2">
    <source>
        <dbReference type="ARBA" id="ARBA00023315"/>
    </source>
</evidence>
<dbReference type="eggNOG" id="COG0456">
    <property type="taxonomic scope" value="Bacteria"/>
</dbReference>
<dbReference type="Proteomes" id="UP000019772">
    <property type="component" value="Chromosome"/>
</dbReference>
<dbReference type="InterPro" id="IPR050832">
    <property type="entry name" value="Bact_Acetyltransf"/>
</dbReference>
<keyword evidence="5" id="KW-1185">Reference proteome</keyword>
<dbReference type="PANTHER" id="PTHR43877:SF1">
    <property type="entry name" value="ACETYLTRANSFERASE"/>
    <property type="match status" value="1"/>
</dbReference>
<dbReference type="GO" id="GO:0016747">
    <property type="term" value="F:acyltransferase activity, transferring groups other than amino-acyl groups"/>
    <property type="evidence" value="ECO:0007669"/>
    <property type="project" value="InterPro"/>
</dbReference>
<evidence type="ECO:0000313" key="5">
    <source>
        <dbReference type="Proteomes" id="UP000019772"/>
    </source>
</evidence>
<proteinExistence type="predicted"/>
<dbReference type="PANTHER" id="PTHR43877">
    <property type="entry name" value="AMINOALKYLPHOSPHONATE N-ACETYLTRANSFERASE-RELATED-RELATED"/>
    <property type="match status" value="1"/>
</dbReference>
<name>X5A0I3_9BACL</name>
<reference evidence="4 5" key="1">
    <citation type="journal article" date="2014" name="PLoS Genet.">
        <title>Comparative Genomic Analysis of N2-Fixing and Non-N2-Fixing Paenibacillus spp.: Organization, Evolution and Expression of the Nitrogen Fixation Genes.</title>
        <authorList>
            <person name="Xie J.B."/>
            <person name="Du Z."/>
            <person name="Bai L."/>
            <person name="Tian C."/>
            <person name="Zhang Y."/>
            <person name="Xie J.Y."/>
            <person name="Wang T."/>
            <person name="Liu X."/>
            <person name="Chen X."/>
            <person name="Cheng Q."/>
            <person name="Chen S."/>
            <person name="Li J."/>
        </authorList>
    </citation>
    <scope>NUCLEOTIDE SEQUENCE [LARGE SCALE GENOMIC DNA]</scope>
    <source>
        <strain evidence="4 5">T27</strain>
    </source>
</reference>
<evidence type="ECO:0000256" key="1">
    <source>
        <dbReference type="ARBA" id="ARBA00022679"/>
    </source>
</evidence>